<dbReference type="EMBL" id="LSDT01000017">
    <property type="protein sequence ID" value="KXB92256.1"/>
    <property type="molecule type" value="Genomic_DNA"/>
</dbReference>
<gene>
    <name evidence="1" type="ORF">HMPREF3182_00581</name>
</gene>
<dbReference type="RefSeq" id="WP_235808632.1">
    <property type="nucleotide sequence ID" value="NZ_KQ960936.1"/>
</dbReference>
<evidence type="ECO:0008006" key="3">
    <source>
        <dbReference type="Google" id="ProtNLM"/>
    </source>
</evidence>
<dbReference type="Pfam" id="PF12646">
    <property type="entry name" value="DUF3783"/>
    <property type="match status" value="1"/>
</dbReference>
<accession>A0A134CJ72</accession>
<evidence type="ECO:0000313" key="2">
    <source>
        <dbReference type="Proteomes" id="UP000070160"/>
    </source>
</evidence>
<dbReference type="Proteomes" id="UP000070160">
    <property type="component" value="Unassembled WGS sequence"/>
</dbReference>
<comment type="caution">
    <text evidence="1">The sequence shown here is derived from an EMBL/GenBank/DDBJ whole genome shotgun (WGS) entry which is preliminary data.</text>
</comment>
<keyword evidence="2" id="KW-1185">Reference proteome</keyword>
<organism evidence="1 2">
    <name type="scientific">Megasphaera hutchinsoni</name>
    <dbReference type="NCBI Taxonomy" id="1588748"/>
    <lineage>
        <taxon>Bacteria</taxon>
        <taxon>Bacillati</taxon>
        <taxon>Bacillota</taxon>
        <taxon>Negativicutes</taxon>
        <taxon>Veillonellales</taxon>
        <taxon>Veillonellaceae</taxon>
        <taxon>Megasphaera</taxon>
    </lineage>
</organism>
<dbReference type="STRING" id="1588748.HMPREF3182_00581"/>
<dbReference type="PATRIC" id="fig|1588748.3.peg.552"/>
<evidence type="ECO:0000313" key="1">
    <source>
        <dbReference type="EMBL" id="KXB92256.1"/>
    </source>
</evidence>
<sequence length="164" mass="18790">MLLRRCGKLQRLFFGGIDMVKKSVLAINFNEERLKQLKRLSLLVKAQVKAVTELDKEEPLGKVVGFTEQEIKAITEQIAANNENQTTDNMDNEDIIIEEPVTKEAIVLCGFENKDVHTLLDAIRGSSLKSVPLKAMLTSYNITWKISDMLIELAKEYEYFRQRK</sequence>
<reference evidence="2" key="1">
    <citation type="submission" date="2016-01" db="EMBL/GenBank/DDBJ databases">
        <authorList>
            <person name="Mitreva M."/>
            <person name="Pepin K.H."/>
            <person name="Mihindukulasuriya K.A."/>
            <person name="Fulton R."/>
            <person name="Fronick C."/>
            <person name="O'Laughlin M."/>
            <person name="Miner T."/>
            <person name="Herter B."/>
            <person name="Rosa B.A."/>
            <person name="Cordes M."/>
            <person name="Tomlinson C."/>
            <person name="Wollam A."/>
            <person name="Palsikar V.B."/>
            <person name="Mardis E.R."/>
            <person name="Wilson R.K."/>
        </authorList>
    </citation>
    <scope>NUCLEOTIDE SEQUENCE [LARGE SCALE GENOMIC DNA]</scope>
    <source>
        <strain evidence="2">KA00182</strain>
    </source>
</reference>
<dbReference type="InterPro" id="IPR016621">
    <property type="entry name" value="UCP014543"/>
</dbReference>
<proteinExistence type="predicted"/>
<name>A0A134CJ72_9FIRM</name>
<dbReference type="AlphaFoldDB" id="A0A134CJ72"/>
<protein>
    <recommendedName>
        <fullName evidence="3">DUF3783 domain-containing protein</fullName>
    </recommendedName>
</protein>